<dbReference type="PANTHER" id="PTHR42771:SF2">
    <property type="entry name" value="IRON(3+)-HYDROXAMATE IMPORT ATP-BINDING PROTEIN FHUC"/>
    <property type="match status" value="1"/>
</dbReference>
<evidence type="ECO:0000256" key="5">
    <source>
        <dbReference type="ARBA" id="ARBA00022741"/>
    </source>
</evidence>
<evidence type="ECO:0000256" key="2">
    <source>
        <dbReference type="ARBA" id="ARBA00022448"/>
    </source>
</evidence>
<dbReference type="GO" id="GO:0006826">
    <property type="term" value="P:iron ion transport"/>
    <property type="evidence" value="ECO:0007669"/>
    <property type="project" value="UniProtKB-KW"/>
</dbReference>
<evidence type="ECO:0000256" key="7">
    <source>
        <dbReference type="ARBA" id="ARBA00023004"/>
    </source>
</evidence>
<reference evidence="11" key="1">
    <citation type="journal article" date="2014" name="Int. J. Syst. Evol. Microbiol.">
        <title>Complete genome sequence of Corynebacterium casei LMG S-19264T (=DSM 44701T), isolated from a smear-ripened cheese.</title>
        <authorList>
            <consortium name="US DOE Joint Genome Institute (JGI-PGF)"/>
            <person name="Walter F."/>
            <person name="Albersmeier A."/>
            <person name="Kalinowski J."/>
            <person name="Ruckert C."/>
        </authorList>
    </citation>
    <scope>NUCLEOTIDE SEQUENCE</scope>
    <source>
        <strain evidence="11">JCM 3276</strain>
    </source>
</reference>
<keyword evidence="3" id="KW-1003">Cell membrane</keyword>
<dbReference type="SUPFAM" id="SSF52540">
    <property type="entry name" value="P-loop containing nucleoside triphosphate hydrolases"/>
    <property type="match status" value="1"/>
</dbReference>
<dbReference type="GO" id="GO:0005524">
    <property type="term" value="F:ATP binding"/>
    <property type="evidence" value="ECO:0007669"/>
    <property type="project" value="UniProtKB-KW"/>
</dbReference>
<evidence type="ECO:0000256" key="4">
    <source>
        <dbReference type="ARBA" id="ARBA00022496"/>
    </source>
</evidence>
<dbReference type="Pfam" id="PF00005">
    <property type="entry name" value="ABC_tran"/>
    <property type="match status" value="1"/>
</dbReference>
<keyword evidence="12" id="KW-1185">Reference proteome</keyword>
<dbReference type="InterPro" id="IPR017871">
    <property type="entry name" value="ABC_transporter-like_CS"/>
</dbReference>
<evidence type="ECO:0000256" key="9">
    <source>
        <dbReference type="ARBA" id="ARBA00023136"/>
    </source>
</evidence>
<dbReference type="AlphaFoldDB" id="A0A918GDE4"/>
<keyword evidence="5" id="KW-0547">Nucleotide-binding</keyword>
<sequence length="262" mass="27951">MIRASGLRVGFGPRTVLHDVDVDVPRGQWLALVGRNGCGKTTLLRVMAGLLRPDRGTVTVDGSPLAGLSRRDIARRIAVLPQSMPDSGLTVRELVRQGRYAARGPLGMLAGGDDPAVTAALADTGTAAYADARLDRLSGGERQRARLALALAQGAPVLLLDEPTTYLDIHHQLDILDLVTRLRAERGLTVVTVLHDLAQAARYADRVIALRDGVVHADGPPAATVTPALLREVFTVEGRVWRDDRGRITCAYDGLAGNQLGV</sequence>
<keyword evidence="9" id="KW-0472">Membrane</keyword>
<dbReference type="PROSITE" id="PS00211">
    <property type="entry name" value="ABC_TRANSPORTER_1"/>
    <property type="match status" value="1"/>
</dbReference>
<keyword evidence="8" id="KW-0406">Ion transport</keyword>
<evidence type="ECO:0000259" key="10">
    <source>
        <dbReference type="PROSITE" id="PS50893"/>
    </source>
</evidence>
<evidence type="ECO:0000313" key="11">
    <source>
        <dbReference type="EMBL" id="GGS30578.1"/>
    </source>
</evidence>
<gene>
    <name evidence="11" type="ORF">GCM10010171_25190</name>
</gene>
<reference evidence="11" key="2">
    <citation type="submission" date="2020-09" db="EMBL/GenBank/DDBJ databases">
        <authorList>
            <person name="Sun Q."/>
            <person name="Ohkuma M."/>
        </authorList>
    </citation>
    <scope>NUCLEOTIDE SEQUENCE</scope>
    <source>
        <strain evidence="11">JCM 3276</strain>
    </source>
</reference>
<dbReference type="InterPro" id="IPR027417">
    <property type="entry name" value="P-loop_NTPase"/>
</dbReference>
<dbReference type="RefSeq" id="WP_229786854.1">
    <property type="nucleotide sequence ID" value="NZ_BMRB01000002.1"/>
</dbReference>
<dbReference type="InterPro" id="IPR003439">
    <property type="entry name" value="ABC_transporter-like_ATP-bd"/>
</dbReference>
<comment type="caution">
    <text evidence="11">The sequence shown here is derived from an EMBL/GenBank/DDBJ whole genome shotgun (WGS) entry which is preliminary data.</text>
</comment>
<evidence type="ECO:0000256" key="6">
    <source>
        <dbReference type="ARBA" id="ARBA00022840"/>
    </source>
</evidence>
<dbReference type="PANTHER" id="PTHR42771">
    <property type="entry name" value="IRON(3+)-HYDROXAMATE IMPORT ATP-BINDING PROTEIN FHUC"/>
    <property type="match status" value="1"/>
</dbReference>
<keyword evidence="7" id="KW-0408">Iron</keyword>
<organism evidence="11 12">
    <name type="scientific">Actinokineospora fastidiosa</name>
    <dbReference type="NCBI Taxonomy" id="1816"/>
    <lineage>
        <taxon>Bacteria</taxon>
        <taxon>Bacillati</taxon>
        <taxon>Actinomycetota</taxon>
        <taxon>Actinomycetes</taxon>
        <taxon>Pseudonocardiales</taxon>
        <taxon>Pseudonocardiaceae</taxon>
        <taxon>Actinokineospora</taxon>
    </lineage>
</organism>
<dbReference type="CDD" id="cd03214">
    <property type="entry name" value="ABC_Iron-Siderophores_B12_Hemin"/>
    <property type="match status" value="1"/>
</dbReference>
<proteinExistence type="predicted"/>
<dbReference type="EMBL" id="BMRB01000002">
    <property type="protein sequence ID" value="GGS30578.1"/>
    <property type="molecule type" value="Genomic_DNA"/>
</dbReference>
<evidence type="ECO:0000256" key="3">
    <source>
        <dbReference type="ARBA" id="ARBA00022475"/>
    </source>
</evidence>
<keyword evidence="6 11" id="KW-0067">ATP-binding</keyword>
<evidence type="ECO:0000256" key="1">
    <source>
        <dbReference type="ARBA" id="ARBA00004202"/>
    </source>
</evidence>
<feature type="domain" description="ABC transporter" evidence="10">
    <location>
        <begin position="2"/>
        <end position="237"/>
    </location>
</feature>
<comment type="subcellular location">
    <subcellularLocation>
        <location evidence="1">Cell membrane</location>
        <topology evidence="1">Peripheral membrane protein</topology>
    </subcellularLocation>
</comment>
<name>A0A918GDE4_9PSEU</name>
<dbReference type="FunFam" id="3.40.50.300:FF:000134">
    <property type="entry name" value="Iron-enterobactin ABC transporter ATP-binding protein"/>
    <property type="match status" value="1"/>
</dbReference>
<keyword evidence="4" id="KW-0410">Iron transport</keyword>
<dbReference type="InterPro" id="IPR051535">
    <property type="entry name" value="Siderophore_ABC-ATPase"/>
</dbReference>
<dbReference type="InterPro" id="IPR003593">
    <property type="entry name" value="AAA+_ATPase"/>
</dbReference>
<keyword evidence="2" id="KW-0813">Transport</keyword>
<accession>A0A918GDE4</accession>
<protein>
    <submittedName>
        <fullName evidence="11">Iron-enterobactin transporter ATP-binding protein</fullName>
    </submittedName>
</protein>
<dbReference type="PROSITE" id="PS50893">
    <property type="entry name" value="ABC_TRANSPORTER_2"/>
    <property type="match status" value="1"/>
</dbReference>
<dbReference type="GO" id="GO:0016887">
    <property type="term" value="F:ATP hydrolysis activity"/>
    <property type="evidence" value="ECO:0007669"/>
    <property type="project" value="InterPro"/>
</dbReference>
<dbReference type="Proteomes" id="UP000660680">
    <property type="component" value="Unassembled WGS sequence"/>
</dbReference>
<evidence type="ECO:0000313" key="12">
    <source>
        <dbReference type="Proteomes" id="UP000660680"/>
    </source>
</evidence>
<dbReference type="GO" id="GO:0005886">
    <property type="term" value="C:plasma membrane"/>
    <property type="evidence" value="ECO:0007669"/>
    <property type="project" value="UniProtKB-SubCell"/>
</dbReference>
<dbReference type="SMART" id="SM00382">
    <property type="entry name" value="AAA"/>
    <property type="match status" value="1"/>
</dbReference>
<dbReference type="Gene3D" id="3.40.50.300">
    <property type="entry name" value="P-loop containing nucleotide triphosphate hydrolases"/>
    <property type="match status" value="1"/>
</dbReference>
<evidence type="ECO:0000256" key="8">
    <source>
        <dbReference type="ARBA" id="ARBA00023065"/>
    </source>
</evidence>